<evidence type="ECO:0000256" key="21">
    <source>
        <dbReference type="SAM" id="Phobius"/>
    </source>
</evidence>
<name>A0AA39DL68_VITRO</name>
<dbReference type="Gene3D" id="2.90.10.10">
    <property type="entry name" value="Bulb-type lectin domain"/>
    <property type="match status" value="1"/>
</dbReference>
<dbReference type="InterPro" id="IPR036426">
    <property type="entry name" value="Bulb-type_lectin_dom_sf"/>
</dbReference>
<comment type="caution">
    <text evidence="25">The sequence shown here is derived from an EMBL/GenBank/DDBJ whole genome shotgun (WGS) entry which is preliminary data.</text>
</comment>
<dbReference type="InterPro" id="IPR008271">
    <property type="entry name" value="Ser/Thr_kinase_AS"/>
</dbReference>
<evidence type="ECO:0000256" key="11">
    <source>
        <dbReference type="ARBA" id="ARBA00022777"/>
    </source>
</evidence>
<dbReference type="SMART" id="SM00108">
    <property type="entry name" value="B_lectin"/>
    <property type="match status" value="1"/>
</dbReference>
<comment type="catalytic activity">
    <reaction evidence="19">
        <text>L-seryl-[protein] + ATP = O-phospho-L-seryl-[protein] + ADP + H(+)</text>
        <dbReference type="Rhea" id="RHEA:17989"/>
        <dbReference type="Rhea" id="RHEA-COMP:9863"/>
        <dbReference type="Rhea" id="RHEA-COMP:11604"/>
        <dbReference type="ChEBI" id="CHEBI:15378"/>
        <dbReference type="ChEBI" id="CHEBI:29999"/>
        <dbReference type="ChEBI" id="CHEBI:30616"/>
        <dbReference type="ChEBI" id="CHEBI:83421"/>
        <dbReference type="ChEBI" id="CHEBI:456216"/>
        <dbReference type="EC" id="2.7.11.1"/>
    </reaction>
</comment>
<dbReference type="PROSITE" id="PS50011">
    <property type="entry name" value="PROTEIN_KINASE_DOM"/>
    <property type="match status" value="1"/>
</dbReference>
<feature type="chain" id="PRO_5041356077" description="non-specific serine/threonine protein kinase" evidence="22">
    <location>
        <begin position="18"/>
        <end position="721"/>
    </location>
</feature>
<feature type="signal peptide" evidence="22">
    <location>
        <begin position="1"/>
        <end position="17"/>
    </location>
</feature>
<dbReference type="PANTHER" id="PTHR47976">
    <property type="entry name" value="G-TYPE LECTIN S-RECEPTOR-LIKE SERINE/THREONINE-PROTEIN KINASE SD2-5"/>
    <property type="match status" value="1"/>
</dbReference>
<evidence type="ECO:0000256" key="4">
    <source>
        <dbReference type="ARBA" id="ARBA00022536"/>
    </source>
</evidence>
<evidence type="ECO:0000313" key="26">
    <source>
        <dbReference type="Proteomes" id="UP001168098"/>
    </source>
</evidence>
<keyword evidence="12 20" id="KW-0067">ATP-binding</keyword>
<comment type="catalytic activity">
    <reaction evidence="18">
        <text>L-threonyl-[protein] + ATP = O-phospho-L-threonyl-[protein] + ADP + H(+)</text>
        <dbReference type="Rhea" id="RHEA:46608"/>
        <dbReference type="Rhea" id="RHEA-COMP:11060"/>
        <dbReference type="Rhea" id="RHEA-COMP:11605"/>
        <dbReference type="ChEBI" id="CHEBI:15378"/>
        <dbReference type="ChEBI" id="CHEBI:30013"/>
        <dbReference type="ChEBI" id="CHEBI:30616"/>
        <dbReference type="ChEBI" id="CHEBI:61977"/>
        <dbReference type="ChEBI" id="CHEBI:456216"/>
        <dbReference type="EC" id="2.7.11.1"/>
    </reaction>
</comment>
<protein>
    <recommendedName>
        <fullName evidence="2">non-specific serine/threonine protein kinase</fullName>
        <ecNumber evidence="2">2.7.11.1</ecNumber>
    </recommendedName>
</protein>
<keyword evidence="16" id="KW-0675">Receptor</keyword>
<keyword evidence="5" id="KW-0597">Phosphoprotein</keyword>
<keyword evidence="7 21" id="KW-0812">Transmembrane</keyword>
<evidence type="ECO:0000256" key="20">
    <source>
        <dbReference type="PROSITE-ProRule" id="PRU10141"/>
    </source>
</evidence>
<evidence type="ECO:0000256" key="7">
    <source>
        <dbReference type="ARBA" id="ARBA00022692"/>
    </source>
</evidence>
<accession>A0AA39DL68</accession>
<evidence type="ECO:0000256" key="10">
    <source>
        <dbReference type="ARBA" id="ARBA00022741"/>
    </source>
</evidence>
<dbReference type="FunFam" id="3.30.200.20:FF:000178">
    <property type="entry name" value="serine/threonine-protein kinase PBS1-like"/>
    <property type="match status" value="1"/>
</dbReference>
<evidence type="ECO:0000256" key="18">
    <source>
        <dbReference type="ARBA" id="ARBA00047899"/>
    </source>
</evidence>
<keyword evidence="14 21" id="KW-0472">Membrane</keyword>
<evidence type="ECO:0000256" key="6">
    <source>
        <dbReference type="ARBA" id="ARBA00022679"/>
    </source>
</evidence>
<evidence type="ECO:0000256" key="2">
    <source>
        <dbReference type="ARBA" id="ARBA00012513"/>
    </source>
</evidence>
<feature type="domain" description="Protein kinase" evidence="23">
    <location>
        <begin position="412"/>
        <end position="662"/>
    </location>
</feature>
<evidence type="ECO:0000256" key="22">
    <source>
        <dbReference type="SAM" id="SignalP"/>
    </source>
</evidence>
<dbReference type="FunFam" id="2.90.10.10:FF:000039">
    <property type="entry name" value="G-type lectin S-receptor-like serine/threonine-protein kinase SD2-5"/>
    <property type="match status" value="1"/>
</dbReference>
<keyword evidence="26" id="KW-1185">Reference proteome</keyword>
<reference evidence="25 26" key="1">
    <citation type="journal article" date="2023" name="BMC Biotechnol.">
        <title>Vitis rotundifolia cv Carlos genome sequencing.</title>
        <authorList>
            <person name="Huff M."/>
            <person name="Hulse-Kemp A."/>
            <person name="Scheffler B."/>
            <person name="Youngblood R."/>
            <person name="Simpson S."/>
            <person name="Babiker E."/>
            <person name="Staton M."/>
        </authorList>
    </citation>
    <scope>NUCLEOTIDE SEQUENCE [LARGE SCALE GENOMIC DNA]</scope>
    <source>
        <tissue evidence="25">Leaf</tissue>
    </source>
</reference>
<feature type="binding site" evidence="20">
    <location>
        <position position="440"/>
    </location>
    <ligand>
        <name>ATP</name>
        <dbReference type="ChEBI" id="CHEBI:30616"/>
    </ligand>
</feature>
<dbReference type="GO" id="GO:0030246">
    <property type="term" value="F:carbohydrate binding"/>
    <property type="evidence" value="ECO:0007669"/>
    <property type="project" value="UniProtKB-KW"/>
</dbReference>
<dbReference type="Proteomes" id="UP001168098">
    <property type="component" value="Unassembled WGS sequence"/>
</dbReference>
<evidence type="ECO:0000313" key="25">
    <source>
        <dbReference type="EMBL" id="KAJ9686077.1"/>
    </source>
</evidence>
<dbReference type="GO" id="GO:0005524">
    <property type="term" value="F:ATP binding"/>
    <property type="evidence" value="ECO:0007669"/>
    <property type="project" value="UniProtKB-UniRule"/>
</dbReference>
<evidence type="ECO:0000256" key="14">
    <source>
        <dbReference type="ARBA" id="ARBA00023136"/>
    </source>
</evidence>
<dbReference type="SUPFAM" id="SSF56112">
    <property type="entry name" value="Protein kinase-like (PK-like)"/>
    <property type="match status" value="1"/>
</dbReference>
<dbReference type="InterPro" id="IPR017441">
    <property type="entry name" value="Protein_kinase_ATP_BS"/>
</dbReference>
<evidence type="ECO:0000256" key="17">
    <source>
        <dbReference type="ARBA" id="ARBA00023180"/>
    </source>
</evidence>
<keyword evidence="6" id="KW-0808">Transferase</keyword>
<evidence type="ECO:0000259" key="23">
    <source>
        <dbReference type="PROSITE" id="PS50011"/>
    </source>
</evidence>
<keyword evidence="4" id="KW-0245">EGF-like domain</keyword>
<comment type="subcellular location">
    <subcellularLocation>
        <location evidence="1">Membrane</location>
        <topology evidence="1">Single-pass type I membrane protein</topology>
    </subcellularLocation>
</comment>
<evidence type="ECO:0000256" key="9">
    <source>
        <dbReference type="ARBA" id="ARBA00022734"/>
    </source>
</evidence>
<organism evidence="25 26">
    <name type="scientific">Vitis rotundifolia</name>
    <name type="common">Muscadine grape</name>
    <dbReference type="NCBI Taxonomy" id="103349"/>
    <lineage>
        <taxon>Eukaryota</taxon>
        <taxon>Viridiplantae</taxon>
        <taxon>Streptophyta</taxon>
        <taxon>Embryophyta</taxon>
        <taxon>Tracheophyta</taxon>
        <taxon>Spermatophyta</taxon>
        <taxon>Magnoliopsida</taxon>
        <taxon>eudicotyledons</taxon>
        <taxon>Gunneridae</taxon>
        <taxon>Pentapetalae</taxon>
        <taxon>rosids</taxon>
        <taxon>Vitales</taxon>
        <taxon>Vitaceae</taxon>
        <taxon>Viteae</taxon>
        <taxon>Vitis</taxon>
    </lineage>
</organism>
<keyword evidence="13 21" id="KW-1133">Transmembrane helix</keyword>
<dbReference type="AlphaFoldDB" id="A0AA39DL68"/>
<dbReference type="Gene3D" id="1.10.510.10">
    <property type="entry name" value="Transferase(Phosphotransferase) domain 1"/>
    <property type="match status" value="1"/>
</dbReference>
<dbReference type="EC" id="2.7.11.1" evidence="2"/>
<evidence type="ECO:0000256" key="8">
    <source>
        <dbReference type="ARBA" id="ARBA00022729"/>
    </source>
</evidence>
<evidence type="ECO:0000256" key="13">
    <source>
        <dbReference type="ARBA" id="ARBA00022989"/>
    </source>
</evidence>
<evidence type="ECO:0000256" key="5">
    <source>
        <dbReference type="ARBA" id="ARBA00022553"/>
    </source>
</evidence>
<sequence>MASCIILFLFIFSLCFAKTCVAATANSSSIRASYIYYLDSGLPSTWSNNNSVNNSVIMDGWQMRVFLVSPKDPRFYCGFFCTGTCESYFFSVVRVVGGNASLIWSANGRRPVQKNAVVQLTNGGLSLRDSNGTKVWSSNTTGNSIVGMNLTEAGKLVLFNNEGTGLWQSTIQNQTNTTSTNTTSQNDYCSSGDGLCSEGLCSCPVGVDGIEYFKQNQSQFAEVGCSRITPLSCNSPWDQHQLVEVGNFTYLSINETTEAFPDIKDMEGCKEACLQNCSCGGAFFRYDSDASDGYCFMPSRILVIREGQTANYTFTSTSFIKVQIPSLAPSPFPTEPEIVPPPRPKGNNLAAIAAGSGAGAFLLVCFLIFILSMKLRKSREEEEEGGDVYTNQVQVPGMPVRFSYEDLRRATEEFKERLGRGGFGSVFKGMLPDGTKIAVKRLDKMGPGMREFLAEVETIGSIHHFNLVRLIGFCAEKSNRLLVYEYMSNGSLDNWIFYRSQGPCLDWQTRKKIILDIAKGLAYLHEDCRQTIVHLDIKPQNILLDENFNAKVSDFGLSKLIDKDESQVLITMRGTPGYLAPEWRESRITVKVDIYSFGIVLLEIVTGRRNFDRTRAESSSHILGLLQKKGEEERLLDIVEILDEDMNNREEVERMIKIAAWCLQDDHTRRPPMSVVVKVLEGVMEVDSNIIYKFVHAMAPPAVVNDRVSTAVEASVLSNPR</sequence>
<evidence type="ECO:0000256" key="3">
    <source>
        <dbReference type="ARBA" id="ARBA00022527"/>
    </source>
</evidence>
<dbReference type="PROSITE" id="PS50927">
    <property type="entry name" value="BULB_LECTIN"/>
    <property type="match status" value="1"/>
</dbReference>
<proteinExistence type="predicted"/>
<evidence type="ECO:0000256" key="1">
    <source>
        <dbReference type="ARBA" id="ARBA00004479"/>
    </source>
</evidence>
<dbReference type="SUPFAM" id="SSF51110">
    <property type="entry name" value="alpha-D-mannose-specific plant lectins"/>
    <property type="match status" value="1"/>
</dbReference>
<evidence type="ECO:0000256" key="16">
    <source>
        <dbReference type="ARBA" id="ARBA00023170"/>
    </source>
</evidence>
<dbReference type="EMBL" id="JARBHA010000012">
    <property type="protein sequence ID" value="KAJ9686077.1"/>
    <property type="molecule type" value="Genomic_DNA"/>
</dbReference>
<feature type="domain" description="Bulb-type lectin" evidence="24">
    <location>
        <begin position="43"/>
        <end position="171"/>
    </location>
</feature>
<dbReference type="InterPro" id="IPR001480">
    <property type="entry name" value="Bulb-type_lectin_dom"/>
</dbReference>
<keyword evidence="8 22" id="KW-0732">Signal</keyword>
<dbReference type="PROSITE" id="PS00107">
    <property type="entry name" value="PROTEIN_KINASE_ATP"/>
    <property type="match status" value="1"/>
</dbReference>
<dbReference type="Gene3D" id="3.30.200.20">
    <property type="entry name" value="Phosphorylase Kinase, domain 1"/>
    <property type="match status" value="1"/>
</dbReference>
<dbReference type="GO" id="GO:0004674">
    <property type="term" value="F:protein serine/threonine kinase activity"/>
    <property type="evidence" value="ECO:0007669"/>
    <property type="project" value="UniProtKB-KW"/>
</dbReference>
<keyword evidence="17" id="KW-0325">Glycoprotein</keyword>
<feature type="transmembrane region" description="Helical" evidence="21">
    <location>
        <begin position="349"/>
        <end position="371"/>
    </location>
</feature>
<dbReference type="PIRSF" id="PIRSF000641">
    <property type="entry name" value="SRK"/>
    <property type="match status" value="1"/>
</dbReference>
<dbReference type="PANTHER" id="PTHR47976:SF66">
    <property type="entry name" value="G-TYPE LECTIN S-RECEPTOR-LIKE SERINE_THREONINE-PROTEIN KINASE SD2-5"/>
    <property type="match status" value="1"/>
</dbReference>
<dbReference type="SMART" id="SM00220">
    <property type="entry name" value="S_TKc"/>
    <property type="match status" value="1"/>
</dbReference>
<gene>
    <name evidence="25" type="ORF">PVL29_015117</name>
</gene>
<evidence type="ECO:0000256" key="12">
    <source>
        <dbReference type="ARBA" id="ARBA00022840"/>
    </source>
</evidence>
<dbReference type="InterPro" id="IPR051343">
    <property type="entry name" value="G-type_lectin_kinases/EP1-like"/>
</dbReference>
<dbReference type="GO" id="GO:0016020">
    <property type="term" value="C:membrane"/>
    <property type="evidence" value="ECO:0007669"/>
    <property type="project" value="UniProtKB-SubCell"/>
</dbReference>
<dbReference type="CDD" id="cd01098">
    <property type="entry name" value="PAN_AP_plant"/>
    <property type="match status" value="1"/>
</dbReference>
<evidence type="ECO:0000256" key="15">
    <source>
        <dbReference type="ARBA" id="ARBA00023157"/>
    </source>
</evidence>
<dbReference type="CDD" id="cd14066">
    <property type="entry name" value="STKc_IRAK"/>
    <property type="match status" value="1"/>
</dbReference>
<dbReference type="InterPro" id="IPR000719">
    <property type="entry name" value="Prot_kinase_dom"/>
</dbReference>
<dbReference type="InterPro" id="IPR011009">
    <property type="entry name" value="Kinase-like_dom_sf"/>
</dbReference>
<dbReference type="Pfam" id="PF00069">
    <property type="entry name" value="Pkinase"/>
    <property type="match status" value="1"/>
</dbReference>
<dbReference type="InterPro" id="IPR024171">
    <property type="entry name" value="SRK-like_kinase"/>
</dbReference>
<dbReference type="FunFam" id="1.10.510.10:FF:000248">
    <property type="entry name" value="S-receptor-like kinase 5"/>
    <property type="match status" value="1"/>
</dbReference>
<keyword evidence="15" id="KW-1015">Disulfide bond</keyword>
<evidence type="ECO:0000259" key="24">
    <source>
        <dbReference type="PROSITE" id="PS50927"/>
    </source>
</evidence>
<keyword evidence="9" id="KW-0430">Lectin</keyword>
<keyword evidence="10 20" id="KW-0547">Nucleotide-binding</keyword>
<keyword evidence="11" id="KW-0418">Kinase</keyword>
<dbReference type="PROSITE" id="PS00108">
    <property type="entry name" value="PROTEIN_KINASE_ST"/>
    <property type="match status" value="1"/>
</dbReference>
<keyword evidence="3" id="KW-0723">Serine/threonine-protein kinase</keyword>
<evidence type="ECO:0000256" key="19">
    <source>
        <dbReference type="ARBA" id="ARBA00048679"/>
    </source>
</evidence>